<comment type="caution">
    <text evidence="1">The sequence shown here is derived from an EMBL/GenBank/DDBJ whole genome shotgun (WGS) entry which is preliminary data.</text>
</comment>
<protein>
    <submittedName>
        <fullName evidence="1">Uncharacterized protein</fullName>
    </submittedName>
</protein>
<gene>
    <name evidence="1" type="ORF">Aru02nite_72720</name>
</gene>
<dbReference type="EMBL" id="BOMB01000060">
    <property type="protein sequence ID" value="GID16383.1"/>
    <property type="molecule type" value="Genomic_DNA"/>
</dbReference>
<sequence length="79" mass="8202">MPAEVWCTDTGPAVPVFPGDALPAECEPPDVPAIPHPASANGNAASTAALRQDLIIILTRFRYLPTGTQRGAGSFRATS</sequence>
<dbReference type="AlphaFoldDB" id="A0A8J3JK42"/>
<reference evidence="1" key="1">
    <citation type="submission" date="2021-01" db="EMBL/GenBank/DDBJ databases">
        <title>Whole genome shotgun sequence of Actinocatenispora rupis NBRC 107355.</title>
        <authorList>
            <person name="Komaki H."/>
            <person name="Tamura T."/>
        </authorList>
    </citation>
    <scope>NUCLEOTIDE SEQUENCE</scope>
    <source>
        <strain evidence="1">NBRC 107355</strain>
    </source>
</reference>
<proteinExistence type="predicted"/>
<evidence type="ECO:0000313" key="1">
    <source>
        <dbReference type="EMBL" id="GID16383.1"/>
    </source>
</evidence>
<organism evidence="1 2">
    <name type="scientific">Actinocatenispora rupis</name>
    <dbReference type="NCBI Taxonomy" id="519421"/>
    <lineage>
        <taxon>Bacteria</taxon>
        <taxon>Bacillati</taxon>
        <taxon>Actinomycetota</taxon>
        <taxon>Actinomycetes</taxon>
        <taxon>Micromonosporales</taxon>
        <taxon>Micromonosporaceae</taxon>
        <taxon>Actinocatenispora</taxon>
    </lineage>
</organism>
<accession>A0A8J3JK42</accession>
<keyword evidence="2" id="KW-1185">Reference proteome</keyword>
<evidence type="ECO:0000313" key="2">
    <source>
        <dbReference type="Proteomes" id="UP000612808"/>
    </source>
</evidence>
<dbReference type="Proteomes" id="UP000612808">
    <property type="component" value="Unassembled WGS sequence"/>
</dbReference>
<name>A0A8J3JK42_9ACTN</name>